<dbReference type="GO" id="GO:0005840">
    <property type="term" value="C:ribosome"/>
    <property type="evidence" value="ECO:0007669"/>
    <property type="project" value="UniProtKB-KW"/>
</dbReference>
<evidence type="ECO:0000256" key="6">
    <source>
        <dbReference type="ARBA" id="ARBA00035139"/>
    </source>
</evidence>
<dbReference type="PANTHER" id="PTHR13274:SF2">
    <property type="entry name" value="SMALL RIBOSOMAL SUBUNIT PROTEIN MS25"/>
    <property type="match status" value="1"/>
</dbReference>
<organism evidence="9 10">
    <name type="scientific">Panagrolaimus superbus</name>
    <dbReference type="NCBI Taxonomy" id="310955"/>
    <lineage>
        <taxon>Eukaryota</taxon>
        <taxon>Metazoa</taxon>
        <taxon>Ecdysozoa</taxon>
        <taxon>Nematoda</taxon>
        <taxon>Chromadorea</taxon>
        <taxon>Rhabditida</taxon>
        <taxon>Tylenchina</taxon>
        <taxon>Panagrolaimomorpha</taxon>
        <taxon>Panagrolaimoidea</taxon>
        <taxon>Panagrolaimidae</taxon>
        <taxon>Panagrolaimus</taxon>
    </lineage>
</organism>
<evidence type="ECO:0000313" key="10">
    <source>
        <dbReference type="WBParaSite" id="PSU_v2.g9110.t1"/>
    </source>
</evidence>
<evidence type="ECO:0000259" key="8">
    <source>
        <dbReference type="SMART" id="SM00916"/>
    </source>
</evidence>
<dbReference type="SUPFAM" id="SSF52833">
    <property type="entry name" value="Thioredoxin-like"/>
    <property type="match status" value="1"/>
</dbReference>
<comment type="subcellular location">
    <subcellularLocation>
        <location evidence="1">Mitochondrion</location>
    </subcellularLocation>
</comment>
<keyword evidence="4" id="KW-0496">Mitochondrion</keyword>
<dbReference type="GO" id="GO:0003735">
    <property type="term" value="F:structural constituent of ribosome"/>
    <property type="evidence" value="ECO:0007669"/>
    <property type="project" value="InterPro"/>
</dbReference>
<reference evidence="10" key="1">
    <citation type="submission" date="2022-11" db="UniProtKB">
        <authorList>
            <consortium name="WormBaseParasite"/>
        </authorList>
    </citation>
    <scope>IDENTIFICATION</scope>
</reference>
<dbReference type="GO" id="GO:0005739">
    <property type="term" value="C:mitochondrion"/>
    <property type="evidence" value="ECO:0007669"/>
    <property type="project" value="UniProtKB-SubCell"/>
</dbReference>
<dbReference type="WBParaSite" id="PSU_v2.g9110.t1">
    <property type="protein sequence ID" value="PSU_v2.g9110.t1"/>
    <property type="gene ID" value="PSU_v2.g9110"/>
</dbReference>
<dbReference type="Pfam" id="PF05047">
    <property type="entry name" value="L51_S25_CI-B8"/>
    <property type="match status" value="1"/>
</dbReference>
<protein>
    <recommendedName>
        <fullName evidence="6">Small ribosomal subunit protein mS25</fullName>
    </recommendedName>
    <alternativeName>
        <fullName evidence="7">28S ribosomal protein S25, mitochondrial</fullName>
    </alternativeName>
</protein>
<keyword evidence="5" id="KW-0687">Ribonucleoprotein</keyword>
<dbReference type="InterPro" id="IPR036249">
    <property type="entry name" value="Thioredoxin-like_sf"/>
</dbReference>
<evidence type="ECO:0000256" key="3">
    <source>
        <dbReference type="ARBA" id="ARBA00022980"/>
    </source>
</evidence>
<dbReference type="Proteomes" id="UP000887577">
    <property type="component" value="Unplaced"/>
</dbReference>
<comment type="similarity">
    <text evidence="2">Belongs to the mitochondrion-specific ribosomal protein mS25 family.</text>
</comment>
<proteinExistence type="inferred from homology"/>
<dbReference type="PANTHER" id="PTHR13274">
    <property type="entry name" value="MITOCHONDRIAL RIBOSOMAL PROTEIN S25"/>
    <property type="match status" value="1"/>
</dbReference>
<evidence type="ECO:0000256" key="4">
    <source>
        <dbReference type="ARBA" id="ARBA00023128"/>
    </source>
</evidence>
<name>A0A914Z9W6_9BILA</name>
<dbReference type="InterPro" id="IPR007741">
    <property type="entry name" value="Ribosomal_mL43/mS25/NADH_DH"/>
</dbReference>
<sequence>MPFMRGAMPLRRTLFYLEQGKVILRDDVSVLCIGYHRNPRPEQRGATDFVYWNWAQLQHKNPHIQLIKKQDFVITPFAMAILKDNREVLFDFEGKSRGEIEENLQTTLGKTSLVRRREFLERMQDHNPAEFGVNCSRQCLCEIQGQQPCTSLLIAPSYLKGKWRWNHNLL</sequence>
<keyword evidence="3" id="KW-0689">Ribosomal protein</keyword>
<keyword evidence="9" id="KW-1185">Reference proteome</keyword>
<dbReference type="GO" id="GO:1990904">
    <property type="term" value="C:ribonucleoprotein complex"/>
    <property type="evidence" value="ECO:0007669"/>
    <property type="project" value="UniProtKB-KW"/>
</dbReference>
<evidence type="ECO:0000256" key="1">
    <source>
        <dbReference type="ARBA" id="ARBA00004173"/>
    </source>
</evidence>
<evidence type="ECO:0000256" key="2">
    <source>
        <dbReference type="ARBA" id="ARBA00008046"/>
    </source>
</evidence>
<dbReference type="AlphaFoldDB" id="A0A914Z9W6"/>
<dbReference type="SMART" id="SM00916">
    <property type="entry name" value="L51_S25_CI-B8"/>
    <property type="match status" value="1"/>
</dbReference>
<dbReference type="InterPro" id="IPR040049">
    <property type="entry name" value="Ribosomal_mS25/mL61"/>
</dbReference>
<evidence type="ECO:0000256" key="5">
    <source>
        <dbReference type="ARBA" id="ARBA00023274"/>
    </source>
</evidence>
<evidence type="ECO:0000256" key="7">
    <source>
        <dbReference type="ARBA" id="ARBA00035369"/>
    </source>
</evidence>
<evidence type="ECO:0000313" key="9">
    <source>
        <dbReference type="Proteomes" id="UP000887577"/>
    </source>
</evidence>
<accession>A0A914Z9W6</accession>
<feature type="domain" description="Ribosomal protein/NADH dehydrogenase" evidence="8">
    <location>
        <begin position="38"/>
        <end position="111"/>
    </location>
</feature>